<protein>
    <recommendedName>
        <fullName evidence="1">Tll0287-like domain-containing protein</fullName>
    </recommendedName>
</protein>
<dbReference type="InterPro" id="IPR021796">
    <property type="entry name" value="Tll0287-like_dom"/>
</dbReference>
<dbReference type="SUPFAM" id="SSF46626">
    <property type="entry name" value="Cytochrome c"/>
    <property type="match status" value="1"/>
</dbReference>
<proteinExistence type="predicted"/>
<gene>
    <name evidence="2" type="ORF">W5A_00285</name>
</gene>
<evidence type="ECO:0000313" key="2">
    <source>
        <dbReference type="EMBL" id="EID76414.1"/>
    </source>
</evidence>
<dbReference type="eggNOG" id="COG2010">
    <property type="taxonomic scope" value="Bacteria"/>
</dbReference>
<comment type="caution">
    <text evidence="2">The sequence shown here is derived from an EMBL/GenBank/DDBJ whole genome shotgun (WGS) entry which is preliminary data.</text>
</comment>
<dbReference type="InterPro" id="IPR036909">
    <property type="entry name" value="Cyt_c-like_dom_sf"/>
</dbReference>
<sequence>MVLLWEDCYSILSSEILQNNGMKSLVSLTLLIGMTSCGGSSKNEYLALSSTNEIEVVYQDPQAKLLLEKHCNVCHSPTAPQGEGRIAPPMVAVKMHYIEKYPKKDDFVKAMIDFVNRPSEEASLMPGAVRKFGLMPYQQFPNGSITEIASYLYDYTIESPIWFPSHWEKMGKGRFKQKGAKENVKGRQDGSHYMKQSWETKGLEIALKTKEILGKELMGTIQKNGVLNALEFCSTNAIPITDSVGVVNGVSIKRISDRNRNSLNKASEMETRYIHQFQSDMQSGIEPQPIVEMSKDQVQFYYPIMTNSMCLQCHGETEKIRPEVYHKIKELYPLDLAFGYTENQVRGIWSILFPLKNK</sequence>
<dbReference type="GO" id="GO:0009055">
    <property type="term" value="F:electron transfer activity"/>
    <property type="evidence" value="ECO:0007669"/>
    <property type="project" value="InterPro"/>
</dbReference>
<dbReference type="Proteomes" id="UP000005938">
    <property type="component" value="Unassembled WGS sequence"/>
</dbReference>
<keyword evidence="3" id="KW-1185">Reference proteome</keyword>
<dbReference type="Pfam" id="PF11845">
    <property type="entry name" value="Tll0287-like"/>
    <property type="match status" value="1"/>
</dbReference>
<dbReference type="AlphaFoldDB" id="I0WJ48"/>
<feature type="domain" description="Tll0287-like" evidence="1">
    <location>
        <begin position="192"/>
        <end position="354"/>
    </location>
</feature>
<dbReference type="OrthoDB" id="1494333at2"/>
<reference evidence="2 3" key="1">
    <citation type="journal article" date="2012" name="J. Bacteriol.">
        <title>Genome Sequence of the Halotolerant Bacterium Imtechella halotolerans K1T.</title>
        <authorList>
            <person name="Kumar S."/>
            <person name="Vikram S."/>
            <person name="Subramanian S."/>
            <person name="Raghava G.P."/>
            <person name="Pinnaka A.K."/>
        </authorList>
    </citation>
    <scope>NUCLEOTIDE SEQUENCE [LARGE SCALE GENOMIC DNA]</scope>
    <source>
        <strain evidence="2 3">K1</strain>
    </source>
</reference>
<evidence type="ECO:0000259" key="1">
    <source>
        <dbReference type="Pfam" id="PF11845"/>
    </source>
</evidence>
<name>I0WJ48_9FLAO</name>
<organism evidence="2 3">
    <name type="scientific">Imtechella halotolerans K1</name>
    <dbReference type="NCBI Taxonomy" id="946077"/>
    <lineage>
        <taxon>Bacteria</taxon>
        <taxon>Pseudomonadati</taxon>
        <taxon>Bacteroidota</taxon>
        <taxon>Flavobacteriia</taxon>
        <taxon>Flavobacteriales</taxon>
        <taxon>Flavobacteriaceae</taxon>
        <taxon>Imtechella</taxon>
    </lineage>
</organism>
<dbReference type="Gene3D" id="1.10.760.10">
    <property type="entry name" value="Cytochrome c-like domain"/>
    <property type="match status" value="1"/>
</dbReference>
<dbReference type="PATRIC" id="fig|946077.3.peg.58"/>
<evidence type="ECO:0000313" key="3">
    <source>
        <dbReference type="Proteomes" id="UP000005938"/>
    </source>
</evidence>
<dbReference type="GO" id="GO:0020037">
    <property type="term" value="F:heme binding"/>
    <property type="evidence" value="ECO:0007669"/>
    <property type="project" value="InterPro"/>
</dbReference>
<dbReference type="STRING" id="946077.W5A_00285"/>
<accession>I0WJ48</accession>
<dbReference type="EMBL" id="AJJU01000002">
    <property type="protein sequence ID" value="EID76414.1"/>
    <property type="molecule type" value="Genomic_DNA"/>
</dbReference>